<reference evidence="2" key="2">
    <citation type="submission" date="2014-07" db="EMBL/GenBank/DDBJ databases">
        <authorList>
            <person name="Hull J."/>
        </authorList>
    </citation>
    <scope>NUCLEOTIDE SEQUENCE</scope>
</reference>
<protein>
    <submittedName>
        <fullName evidence="2">Uncharacterized protein</fullName>
    </submittedName>
</protein>
<sequence>QSCLTVGPVTSLASLVKLIETSDNFRRNPGEQRHQQGNNNQSYIYRHQNDGENRWGNNQQRGDFQKDQKPEAAGGLWETPRQLIQNINVDSSPEEDTKEQDDMMMEGADLLGVPVECLTNNHQSQSEDGIVESLELMGNEDVNEPNSQDFNKWLQNKPHNEDINQFPPIQDEECPSSNSSQIPSTRETLSTPIIRATPSDDPPKVKLRSFMEWTDQSYTAAYRLHFNVAHVRILSVEARNKYKPAASKIIFSTIVSIPASNLQGTPHTTTDEINPKECWVWDPGGRCSGFSLHLCTVALRQHCAVMEQRGKQIYFLDQSHIGPD</sequence>
<organism evidence="2">
    <name type="scientific">Lygus hesperus</name>
    <name type="common">Western plant bug</name>
    <dbReference type="NCBI Taxonomy" id="30085"/>
    <lineage>
        <taxon>Eukaryota</taxon>
        <taxon>Metazoa</taxon>
        <taxon>Ecdysozoa</taxon>
        <taxon>Arthropoda</taxon>
        <taxon>Hexapoda</taxon>
        <taxon>Insecta</taxon>
        <taxon>Pterygota</taxon>
        <taxon>Neoptera</taxon>
        <taxon>Paraneoptera</taxon>
        <taxon>Hemiptera</taxon>
        <taxon>Heteroptera</taxon>
        <taxon>Panheteroptera</taxon>
        <taxon>Cimicomorpha</taxon>
        <taxon>Miridae</taxon>
        <taxon>Mirini</taxon>
        <taxon>Lygus</taxon>
    </lineage>
</organism>
<gene>
    <name evidence="2" type="ORF">CM83_30155</name>
</gene>
<evidence type="ECO:0000313" key="2">
    <source>
        <dbReference type="EMBL" id="JAG12803.1"/>
    </source>
</evidence>
<feature type="region of interest" description="Disordered" evidence="1">
    <location>
        <begin position="48"/>
        <end position="99"/>
    </location>
</feature>
<feature type="non-terminal residue" evidence="2">
    <location>
        <position position="1"/>
    </location>
</feature>
<dbReference type="AlphaFoldDB" id="A0A0A9X1Y5"/>
<dbReference type="EMBL" id="GBHO01030801">
    <property type="protein sequence ID" value="JAG12803.1"/>
    <property type="molecule type" value="Transcribed_RNA"/>
</dbReference>
<reference evidence="2" key="1">
    <citation type="journal article" date="2014" name="PLoS ONE">
        <title>Transcriptome-Based Identification of ABC Transporters in the Western Tarnished Plant Bug Lygus hesperus.</title>
        <authorList>
            <person name="Hull J.J."/>
            <person name="Chaney K."/>
            <person name="Geib S.M."/>
            <person name="Fabrick J.A."/>
            <person name="Brent C.S."/>
            <person name="Walsh D."/>
            <person name="Lavine L.C."/>
        </authorList>
    </citation>
    <scope>NUCLEOTIDE SEQUENCE</scope>
</reference>
<feature type="compositionally biased region" description="Polar residues" evidence="1">
    <location>
        <begin position="82"/>
        <end position="91"/>
    </location>
</feature>
<accession>A0A0A9X1Y5</accession>
<proteinExistence type="predicted"/>
<name>A0A0A9X1Y5_LYGHE</name>
<evidence type="ECO:0000256" key="1">
    <source>
        <dbReference type="SAM" id="MobiDB-lite"/>
    </source>
</evidence>